<dbReference type="GO" id="GO:0005829">
    <property type="term" value="C:cytosol"/>
    <property type="evidence" value="ECO:0007669"/>
    <property type="project" value="TreeGrafter"/>
</dbReference>
<dbReference type="Pfam" id="PF00027">
    <property type="entry name" value="cNMP_binding"/>
    <property type="match status" value="1"/>
</dbReference>
<dbReference type="KEGG" id="mes:Meso_2279"/>
<dbReference type="GO" id="GO:0003700">
    <property type="term" value="F:DNA-binding transcription factor activity"/>
    <property type="evidence" value="ECO:0007669"/>
    <property type="project" value="InterPro"/>
</dbReference>
<feature type="domain" description="Cyclic nucleotide-binding" evidence="4">
    <location>
        <begin position="22"/>
        <end position="139"/>
    </location>
</feature>
<dbReference type="STRING" id="266779.Meso_2279"/>
<dbReference type="InterPro" id="IPR050397">
    <property type="entry name" value="Env_Response_Regulators"/>
</dbReference>
<dbReference type="CDD" id="cd00038">
    <property type="entry name" value="CAP_ED"/>
    <property type="match status" value="1"/>
</dbReference>
<keyword evidence="2" id="KW-0238">DNA-binding</keyword>
<dbReference type="CDD" id="cd00092">
    <property type="entry name" value="HTH_CRP"/>
    <property type="match status" value="1"/>
</dbReference>
<reference evidence="6" key="1">
    <citation type="submission" date="2006-06" db="EMBL/GenBank/DDBJ databases">
        <title>Complete sequence of chromosome of Chelativorans sp. BNC1.</title>
        <authorList>
            <consortium name="US DOE Joint Genome Institute"/>
            <person name="Copeland A."/>
            <person name="Lucas S."/>
            <person name="Lapidus A."/>
            <person name="Barry K."/>
            <person name="Detter J.C."/>
            <person name="Glavina del Rio T."/>
            <person name="Hammon N."/>
            <person name="Israni S."/>
            <person name="Dalin E."/>
            <person name="Tice H."/>
            <person name="Pitluck S."/>
            <person name="Chertkov O."/>
            <person name="Brettin T."/>
            <person name="Bruce D."/>
            <person name="Han C."/>
            <person name="Tapia R."/>
            <person name="Gilna P."/>
            <person name="Schmutz J."/>
            <person name="Larimer F."/>
            <person name="Land M."/>
            <person name="Hauser L."/>
            <person name="Kyrpides N."/>
            <person name="Mikhailova N."/>
            <person name="Richardson P."/>
        </authorList>
    </citation>
    <scope>NUCLEOTIDE SEQUENCE</scope>
    <source>
        <strain evidence="6">BNC1</strain>
    </source>
</reference>
<proteinExistence type="predicted"/>
<dbReference type="SMART" id="SM00419">
    <property type="entry name" value="HTH_CRP"/>
    <property type="match status" value="1"/>
</dbReference>
<dbReference type="OrthoDB" id="667966at2"/>
<dbReference type="InterPro" id="IPR018335">
    <property type="entry name" value="Tscrpt_reg_HTH_Crp-type_CS"/>
</dbReference>
<dbReference type="SMART" id="SM00100">
    <property type="entry name" value="cNMP"/>
    <property type="match status" value="1"/>
</dbReference>
<dbReference type="PROSITE" id="PS00042">
    <property type="entry name" value="HTH_CRP_1"/>
    <property type="match status" value="1"/>
</dbReference>
<accession>Q11G07</accession>
<dbReference type="Gene3D" id="2.60.120.10">
    <property type="entry name" value="Jelly Rolls"/>
    <property type="match status" value="1"/>
</dbReference>
<dbReference type="GO" id="GO:0003677">
    <property type="term" value="F:DNA binding"/>
    <property type="evidence" value="ECO:0007669"/>
    <property type="project" value="UniProtKB-KW"/>
</dbReference>
<feature type="domain" description="HTH crp-type" evidence="5">
    <location>
        <begin position="153"/>
        <end position="232"/>
    </location>
</feature>
<dbReference type="InterPro" id="IPR000595">
    <property type="entry name" value="cNMP-bd_dom"/>
</dbReference>
<dbReference type="Gene3D" id="1.10.10.10">
    <property type="entry name" value="Winged helix-like DNA-binding domain superfamily/Winged helix DNA-binding domain"/>
    <property type="match status" value="1"/>
</dbReference>
<gene>
    <name evidence="6" type="ordered locus">Meso_2279</name>
</gene>
<sequence>MTALSTLHTPAADQSTTQRCSICQGMEPELHRQLQRLGRIKRYAAGEIIVGEEEEAPFVGTVTSGVLRMQKTLYDGRQLIVGLLMPSDMFGRVFSSTSNVSIEAATDVTLCCYSRAGFEILLSQFPALEHRMLLSMLDELQSAQNWMLLLGCQSVTERIATFLLVLRRRSAKFPPDSLQCLGNSVTIPISRRDMAAYLGTTVESISRSIQEMARHRVLSIINPQRFRILDERRLIELSGRDVTEMKLSVPVERILRTA</sequence>
<evidence type="ECO:0000256" key="3">
    <source>
        <dbReference type="ARBA" id="ARBA00023163"/>
    </source>
</evidence>
<dbReference type="eggNOG" id="COG0664">
    <property type="taxonomic scope" value="Bacteria"/>
</dbReference>
<name>Q11G07_CHESB</name>
<dbReference type="AlphaFoldDB" id="Q11G07"/>
<protein>
    <submittedName>
        <fullName evidence="6">Transcriptional regulator, Crp/Fnr family</fullName>
    </submittedName>
</protein>
<dbReference type="SUPFAM" id="SSF46785">
    <property type="entry name" value="Winged helix' DNA-binding domain"/>
    <property type="match status" value="1"/>
</dbReference>
<dbReference type="InterPro" id="IPR036390">
    <property type="entry name" value="WH_DNA-bd_sf"/>
</dbReference>
<evidence type="ECO:0000256" key="2">
    <source>
        <dbReference type="ARBA" id="ARBA00023125"/>
    </source>
</evidence>
<dbReference type="EMBL" id="CP000390">
    <property type="protein sequence ID" value="ABG63668.1"/>
    <property type="molecule type" value="Genomic_DNA"/>
</dbReference>
<keyword evidence="3" id="KW-0804">Transcription</keyword>
<dbReference type="HOGENOM" id="CLU_075053_0_1_5"/>
<dbReference type="InterPro" id="IPR014710">
    <property type="entry name" value="RmlC-like_jellyroll"/>
</dbReference>
<dbReference type="Pfam" id="PF13545">
    <property type="entry name" value="HTH_Crp_2"/>
    <property type="match status" value="1"/>
</dbReference>
<dbReference type="PROSITE" id="PS50042">
    <property type="entry name" value="CNMP_BINDING_3"/>
    <property type="match status" value="1"/>
</dbReference>
<dbReference type="PANTHER" id="PTHR24567">
    <property type="entry name" value="CRP FAMILY TRANSCRIPTIONAL REGULATORY PROTEIN"/>
    <property type="match status" value="1"/>
</dbReference>
<dbReference type="SUPFAM" id="SSF51206">
    <property type="entry name" value="cAMP-binding domain-like"/>
    <property type="match status" value="1"/>
</dbReference>
<evidence type="ECO:0000259" key="4">
    <source>
        <dbReference type="PROSITE" id="PS50042"/>
    </source>
</evidence>
<keyword evidence="1" id="KW-0805">Transcription regulation</keyword>
<dbReference type="InterPro" id="IPR012318">
    <property type="entry name" value="HTH_CRP"/>
</dbReference>
<dbReference type="InterPro" id="IPR036388">
    <property type="entry name" value="WH-like_DNA-bd_sf"/>
</dbReference>
<dbReference type="PROSITE" id="PS51063">
    <property type="entry name" value="HTH_CRP_2"/>
    <property type="match status" value="1"/>
</dbReference>
<organism evidence="6">
    <name type="scientific">Chelativorans sp. (strain BNC1)</name>
    <dbReference type="NCBI Taxonomy" id="266779"/>
    <lineage>
        <taxon>Bacteria</taxon>
        <taxon>Pseudomonadati</taxon>
        <taxon>Pseudomonadota</taxon>
        <taxon>Alphaproteobacteria</taxon>
        <taxon>Hyphomicrobiales</taxon>
        <taxon>Phyllobacteriaceae</taxon>
        <taxon>Chelativorans</taxon>
    </lineage>
</organism>
<evidence type="ECO:0000313" key="6">
    <source>
        <dbReference type="EMBL" id="ABG63668.1"/>
    </source>
</evidence>
<dbReference type="PRINTS" id="PR00034">
    <property type="entry name" value="HTHCRP"/>
</dbReference>
<evidence type="ECO:0000259" key="5">
    <source>
        <dbReference type="PROSITE" id="PS51063"/>
    </source>
</evidence>
<dbReference type="InterPro" id="IPR018490">
    <property type="entry name" value="cNMP-bd_dom_sf"/>
</dbReference>
<evidence type="ECO:0000256" key="1">
    <source>
        <dbReference type="ARBA" id="ARBA00023015"/>
    </source>
</evidence>
<dbReference type="PANTHER" id="PTHR24567:SF75">
    <property type="entry name" value="FUMARATE AND NITRATE REDUCTION REGULATORY PROTEIN"/>
    <property type="match status" value="1"/>
</dbReference>